<dbReference type="EMBL" id="MU273678">
    <property type="protein sequence ID" value="KAI0029405.1"/>
    <property type="molecule type" value="Genomic_DNA"/>
</dbReference>
<gene>
    <name evidence="1" type="ORF">K488DRAFT_56463</name>
</gene>
<proteinExistence type="predicted"/>
<reference evidence="1" key="1">
    <citation type="submission" date="2021-02" db="EMBL/GenBank/DDBJ databases">
        <authorList>
            <consortium name="DOE Joint Genome Institute"/>
            <person name="Ahrendt S."/>
            <person name="Looney B.P."/>
            <person name="Miyauchi S."/>
            <person name="Morin E."/>
            <person name="Drula E."/>
            <person name="Courty P.E."/>
            <person name="Chicoki N."/>
            <person name="Fauchery L."/>
            <person name="Kohler A."/>
            <person name="Kuo A."/>
            <person name="Labutti K."/>
            <person name="Pangilinan J."/>
            <person name="Lipzen A."/>
            <person name="Riley R."/>
            <person name="Andreopoulos W."/>
            <person name="He G."/>
            <person name="Johnson J."/>
            <person name="Barry K.W."/>
            <person name="Grigoriev I.V."/>
            <person name="Nagy L."/>
            <person name="Hibbett D."/>
            <person name="Henrissat B."/>
            <person name="Matheny P.B."/>
            <person name="Labbe J."/>
            <person name="Martin F."/>
        </authorList>
    </citation>
    <scope>NUCLEOTIDE SEQUENCE</scope>
    <source>
        <strain evidence="1">EC-137</strain>
    </source>
</reference>
<keyword evidence="2" id="KW-1185">Reference proteome</keyword>
<organism evidence="1 2">
    <name type="scientific">Vararia minispora EC-137</name>
    <dbReference type="NCBI Taxonomy" id="1314806"/>
    <lineage>
        <taxon>Eukaryota</taxon>
        <taxon>Fungi</taxon>
        <taxon>Dikarya</taxon>
        <taxon>Basidiomycota</taxon>
        <taxon>Agaricomycotina</taxon>
        <taxon>Agaricomycetes</taxon>
        <taxon>Russulales</taxon>
        <taxon>Lachnocladiaceae</taxon>
        <taxon>Vararia</taxon>
    </lineage>
</organism>
<protein>
    <submittedName>
        <fullName evidence="1">PhoD-like phosphatase-domain-containing protein</fullName>
    </submittedName>
</protein>
<evidence type="ECO:0000313" key="2">
    <source>
        <dbReference type="Proteomes" id="UP000814128"/>
    </source>
</evidence>
<name>A0ACB8QCU2_9AGAM</name>
<comment type="caution">
    <text evidence="1">The sequence shown here is derived from an EMBL/GenBank/DDBJ whole genome shotgun (WGS) entry which is preliminary data.</text>
</comment>
<dbReference type="Proteomes" id="UP000814128">
    <property type="component" value="Unassembled WGS sequence"/>
</dbReference>
<sequence length="689" mass="78272">MSFAFYAAGIASTVFRVIVYVFLRIIPASHIPSVLPLFYLAYLVPTLFLHTAQDTSYIQIFKEKEANGVKHDVPVNGRRVLVVLPHQPTRSSYFESLVDAFFGLQRDRKLKRVTFLINTLCLAACFDLVFEPYFDRAADVTFTRVGALTPDSAKIVVRVPPPLASNKSSVQLLWRKIPSDVLATSTAAWTDGPLLTLIQDLDWVATAQINGLWPNTNYEYVLAHPNKTHLGYPISPIQFRTFPDPKIPGGSHFRFLATSCMIPNFPWAPLQGRTIKGFDYMADYLFSQSEPATPSQVIPIILDDNDTSVSLDESRSLNNSAARKLVKQPEEKLIQHPRTEFMLFLGDFIYADVPWYFGDDREEYRRMYRRVYNSPSFRKVYEKLPILHEYDDHEIINNYEGKSNDTGPFINASDAFTIYQGNANYAPLEIGQHYYAFRYGDIAYFVMDTRRYRSGMDESPATRTMLGERQLTSFYHWLGKVNNTATFKFIVTSVPFTSLWTGDAQADSWAGYASEKAALLEALHTVPNVYILSGDRHEFAAIEFNGPTASSNPVFEISTSPLNQFYIPFVRTLKSQSDVYVKRYAKFPIPDDTTDKLQYEELEIDLPQERVLKYIATGNHKWATFEVDSTNPQRPLLHLELVINGQPAYHHTFEGTPVKLRSASSAISVVTDSLRDVLGRVGIAPGKWF</sequence>
<reference evidence="1" key="2">
    <citation type="journal article" date="2022" name="New Phytol.">
        <title>Evolutionary transition to the ectomycorrhizal habit in the genomes of a hyperdiverse lineage of mushroom-forming fungi.</title>
        <authorList>
            <person name="Looney B."/>
            <person name="Miyauchi S."/>
            <person name="Morin E."/>
            <person name="Drula E."/>
            <person name="Courty P.E."/>
            <person name="Kohler A."/>
            <person name="Kuo A."/>
            <person name="LaButti K."/>
            <person name="Pangilinan J."/>
            <person name="Lipzen A."/>
            <person name="Riley R."/>
            <person name="Andreopoulos W."/>
            <person name="He G."/>
            <person name="Johnson J."/>
            <person name="Nolan M."/>
            <person name="Tritt A."/>
            <person name="Barry K.W."/>
            <person name="Grigoriev I.V."/>
            <person name="Nagy L.G."/>
            <person name="Hibbett D."/>
            <person name="Henrissat B."/>
            <person name="Matheny P.B."/>
            <person name="Labbe J."/>
            <person name="Martin F.M."/>
        </authorList>
    </citation>
    <scope>NUCLEOTIDE SEQUENCE</scope>
    <source>
        <strain evidence="1">EC-137</strain>
    </source>
</reference>
<accession>A0ACB8QCU2</accession>
<evidence type="ECO:0000313" key="1">
    <source>
        <dbReference type="EMBL" id="KAI0029405.1"/>
    </source>
</evidence>